<accession>A0A3P6T8Q1</accession>
<feature type="compositionally biased region" description="Basic and acidic residues" evidence="1">
    <location>
        <begin position="389"/>
        <end position="403"/>
    </location>
</feature>
<dbReference type="OrthoDB" id="5823029at2759"/>
<dbReference type="Proteomes" id="UP000277928">
    <property type="component" value="Unassembled WGS sequence"/>
</dbReference>
<gene>
    <name evidence="3" type="ORF">NLS_LOCUS3050</name>
</gene>
<dbReference type="STRING" id="42156.A0A3P6T8Q1"/>
<feature type="transmembrane region" description="Helical" evidence="2">
    <location>
        <begin position="17"/>
        <end position="41"/>
    </location>
</feature>
<evidence type="ECO:0000256" key="1">
    <source>
        <dbReference type="SAM" id="MobiDB-lite"/>
    </source>
</evidence>
<feature type="region of interest" description="Disordered" evidence="1">
    <location>
        <begin position="358"/>
        <end position="424"/>
    </location>
</feature>
<sequence length="565" mass="63379">MSVWPDASPYAISGWPWWWLLLLLLLLLLLILLTCCLLWCLQGRYRTRKERRRVIANGQTVPLLASDLEKSGIEQNMQALSSRVEDIRSTLDQKAAARGDFEDGYVRGFRDANKLGTASAARRRMDDDYGSRDDRFHEGYVKGLRDAGMTGMSASMHNLAQRGQGAGYSSGYMQGFRDGSSGHFGDRVSNSLLRRLEEQYPNQEEFRTGYIDGFKEGIASRTSGERSFEESRRLQESLTKLTEILQDKSKGGDERHTTKIYHVYNQQPDAIAVSAYSSATGRQLEQEPGDYLKYGGEAEAYSSLARNRRSLSSSALGRDLAREQLERSRLYSGTGTSYISRASAAERPITDTYSRRYTYRSRSDMGSPRHYASQTLLNGTRPGPSTPHTRRDALHTLQRELDTLSRSPDQLTARGYSSDNGYMNDTIRSRTRIYSNYDYDTYQTTKSEMRGAETSGGAGAGASTSAGYGPRATASTSFSTRRGENERGAGSGRMTNGSLSSHNWPDDLIDIVNEPMGQTLDRMKKYSNSLSQVDRDGTEDGGPIRETVEERYQRSYKEEYTTGRR</sequence>
<organism evidence="3 4">
    <name type="scientific">Litomosoides sigmodontis</name>
    <name type="common">Filarial nematode worm</name>
    <dbReference type="NCBI Taxonomy" id="42156"/>
    <lineage>
        <taxon>Eukaryota</taxon>
        <taxon>Metazoa</taxon>
        <taxon>Ecdysozoa</taxon>
        <taxon>Nematoda</taxon>
        <taxon>Chromadorea</taxon>
        <taxon>Rhabditida</taxon>
        <taxon>Spirurina</taxon>
        <taxon>Spiruromorpha</taxon>
        <taxon>Filarioidea</taxon>
        <taxon>Onchocercidae</taxon>
        <taxon>Litomosoides</taxon>
    </lineage>
</organism>
<evidence type="ECO:0000313" key="3">
    <source>
        <dbReference type="EMBL" id="VDK75760.1"/>
    </source>
</evidence>
<evidence type="ECO:0000313" key="4">
    <source>
        <dbReference type="Proteomes" id="UP000277928"/>
    </source>
</evidence>
<dbReference type="AlphaFoldDB" id="A0A3P6T8Q1"/>
<feature type="region of interest" description="Disordered" evidence="1">
    <location>
        <begin position="450"/>
        <end position="501"/>
    </location>
</feature>
<keyword evidence="4" id="KW-1185">Reference proteome</keyword>
<dbReference type="EMBL" id="UYRX01000155">
    <property type="protein sequence ID" value="VDK75760.1"/>
    <property type="molecule type" value="Genomic_DNA"/>
</dbReference>
<feature type="region of interest" description="Disordered" evidence="1">
    <location>
        <begin position="527"/>
        <end position="565"/>
    </location>
</feature>
<reference evidence="3 4" key="1">
    <citation type="submission" date="2018-08" db="EMBL/GenBank/DDBJ databases">
        <authorList>
            <person name="Laetsch R D."/>
            <person name="Stevens L."/>
            <person name="Kumar S."/>
            <person name="Blaxter L. M."/>
        </authorList>
    </citation>
    <scope>NUCLEOTIDE SEQUENCE [LARGE SCALE GENOMIC DNA]</scope>
</reference>
<keyword evidence="2" id="KW-0812">Transmembrane</keyword>
<dbReference type="OMA" id="GYMNDTI"/>
<feature type="compositionally biased region" description="Basic and acidic residues" evidence="1">
    <location>
        <begin position="533"/>
        <end position="565"/>
    </location>
</feature>
<proteinExistence type="predicted"/>
<name>A0A3P6T8Q1_LITSI</name>
<protein>
    <submittedName>
        <fullName evidence="3">Uncharacterized protein</fullName>
    </submittedName>
</protein>
<keyword evidence="2" id="KW-1133">Transmembrane helix</keyword>
<feature type="compositionally biased region" description="Polar residues" evidence="1">
    <location>
        <begin position="404"/>
        <end position="423"/>
    </location>
</feature>
<keyword evidence="2" id="KW-0472">Membrane</keyword>
<evidence type="ECO:0000256" key="2">
    <source>
        <dbReference type="SAM" id="Phobius"/>
    </source>
</evidence>